<evidence type="ECO:0000313" key="3">
    <source>
        <dbReference type="Proteomes" id="UP001219525"/>
    </source>
</evidence>
<reference evidence="2" key="1">
    <citation type="submission" date="2023-03" db="EMBL/GenBank/DDBJ databases">
        <title>Massive genome expansion in bonnet fungi (Mycena s.s.) driven by repeated elements and novel gene families across ecological guilds.</title>
        <authorList>
            <consortium name="Lawrence Berkeley National Laboratory"/>
            <person name="Harder C.B."/>
            <person name="Miyauchi S."/>
            <person name="Viragh M."/>
            <person name="Kuo A."/>
            <person name="Thoen E."/>
            <person name="Andreopoulos B."/>
            <person name="Lu D."/>
            <person name="Skrede I."/>
            <person name="Drula E."/>
            <person name="Henrissat B."/>
            <person name="Morin E."/>
            <person name="Kohler A."/>
            <person name="Barry K."/>
            <person name="LaButti K."/>
            <person name="Morin E."/>
            <person name="Salamov A."/>
            <person name="Lipzen A."/>
            <person name="Mereny Z."/>
            <person name="Hegedus B."/>
            <person name="Baldrian P."/>
            <person name="Stursova M."/>
            <person name="Weitz H."/>
            <person name="Taylor A."/>
            <person name="Grigoriev I.V."/>
            <person name="Nagy L.G."/>
            <person name="Martin F."/>
            <person name="Kauserud H."/>
        </authorList>
    </citation>
    <scope>NUCLEOTIDE SEQUENCE</scope>
    <source>
        <strain evidence="2">9144</strain>
    </source>
</reference>
<dbReference type="AlphaFoldDB" id="A0AAD6VAX9"/>
<dbReference type="EMBL" id="JARJCW010000041">
    <property type="protein sequence ID" value="KAJ7206059.1"/>
    <property type="molecule type" value="Genomic_DNA"/>
</dbReference>
<accession>A0AAD6VAX9</accession>
<feature type="compositionally biased region" description="Low complexity" evidence="1">
    <location>
        <begin position="79"/>
        <end position="90"/>
    </location>
</feature>
<dbReference type="Proteomes" id="UP001219525">
    <property type="component" value="Unassembled WGS sequence"/>
</dbReference>
<name>A0AAD6VAX9_9AGAR</name>
<organism evidence="2 3">
    <name type="scientific">Mycena pura</name>
    <dbReference type="NCBI Taxonomy" id="153505"/>
    <lineage>
        <taxon>Eukaryota</taxon>
        <taxon>Fungi</taxon>
        <taxon>Dikarya</taxon>
        <taxon>Basidiomycota</taxon>
        <taxon>Agaricomycotina</taxon>
        <taxon>Agaricomycetes</taxon>
        <taxon>Agaricomycetidae</taxon>
        <taxon>Agaricales</taxon>
        <taxon>Marasmiineae</taxon>
        <taxon>Mycenaceae</taxon>
        <taxon>Mycena</taxon>
    </lineage>
</organism>
<protein>
    <submittedName>
        <fullName evidence="2">Uncharacterized protein</fullName>
    </submittedName>
</protein>
<evidence type="ECO:0000256" key="1">
    <source>
        <dbReference type="SAM" id="MobiDB-lite"/>
    </source>
</evidence>
<comment type="caution">
    <text evidence="2">The sequence shown here is derived from an EMBL/GenBank/DDBJ whole genome shotgun (WGS) entry which is preliminary data.</text>
</comment>
<keyword evidence="3" id="KW-1185">Reference proteome</keyword>
<feature type="region of interest" description="Disordered" evidence="1">
    <location>
        <begin position="33"/>
        <end position="91"/>
    </location>
</feature>
<gene>
    <name evidence="2" type="ORF">GGX14DRAFT_568517</name>
</gene>
<proteinExistence type="predicted"/>
<sequence length="152" mass="16214">MTSIQLPRQSGTKITVNDDALTKAGKVAISSAAQSYTLHTQTTTAPRQRTRKTPRPACPAKTSLPLPLRMTDCTTNGGSSSRPPHSSPSSQWVLGLGAFYTRKRRAAAQAAVHERGDLILVAPRKLSQYGWARRGRGGGRDAAGAWVTHAPA</sequence>
<evidence type="ECO:0000313" key="2">
    <source>
        <dbReference type="EMBL" id="KAJ7206059.1"/>
    </source>
</evidence>